<dbReference type="SUPFAM" id="SSF56645">
    <property type="entry name" value="Acyl-CoA dehydrogenase NM domain-like"/>
    <property type="match status" value="1"/>
</dbReference>
<keyword evidence="4 7" id="KW-0285">Flavoprotein</keyword>
<comment type="similarity">
    <text evidence="2 7">Belongs to the acyl-CoA dehydrogenase family.</text>
</comment>
<dbReference type="GO" id="GO:0003995">
    <property type="term" value="F:acyl-CoA dehydrogenase activity"/>
    <property type="evidence" value="ECO:0007669"/>
    <property type="project" value="InterPro"/>
</dbReference>
<evidence type="ECO:0000259" key="8">
    <source>
        <dbReference type="Pfam" id="PF00441"/>
    </source>
</evidence>
<dbReference type="Gene3D" id="2.40.110.10">
    <property type="entry name" value="Butyryl-CoA Dehydrogenase, subunit A, domain 2"/>
    <property type="match status" value="1"/>
</dbReference>
<evidence type="ECO:0000256" key="3">
    <source>
        <dbReference type="ARBA" id="ARBA00011738"/>
    </source>
</evidence>
<keyword evidence="5 7" id="KW-0274">FAD</keyword>
<dbReference type="InterPro" id="IPR013786">
    <property type="entry name" value="AcylCoA_DH/ox_N"/>
</dbReference>
<dbReference type="InterPro" id="IPR036250">
    <property type="entry name" value="AcylCo_DH-like_C"/>
</dbReference>
<dbReference type="InterPro" id="IPR006089">
    <property type="entry name" value="Acyl-CoA_DH_CS"/>
</dbReference>
<dbReference type="InterPro" id="IPR046373">
    <property type="entry name" value="Acyl-CoA_Oxase/DH_mid-dom_sf"/>
</dbReference>
<dbReference type="PANTHER" id="PTHR48083">
    <property type="entry name" value="MEDIUM-CHAIN SPECIFIC ACYL-COA DEHYDROGENASE, MITOCHONDRIAL-RELATED"/>
    <property type="match status" value="1"/>
</dbReference>
<feature type="domain" description="Acyl-CoA oxidase/dehydrogenase middle" evidence="9">
    <location>
        <begin position="128"/>
        <end position="225"/>
    </location>
</feature>
<dbReference type="Proteomes" id="UP000028643">
    <property type="component" value="Unassembled WGS sequence"/>
</dbReference>
<dbReference type="InterPro" id="IPR050741">
    <property type="entry name" value="Acyl-CoA_dehydrogenase"/>
</dbReference>
<dbReference type="GO" id="GO:0050660">
    <property type="term" value="F:flavin adenine dinucleotide binding"/>
    <property type="evidence" value="ECO:0007669"/>
    <property type="project" value="InterPro"/>
</dbReference>
<evidence type="ECO:0000256" key="4">
    <source>
        <dbReference type="ARBA" id="ARBA00022630"/>
    </source>
</evidence>
<dbReference type="Pfam" id="PF02771">
    <property type="entry name" value="Acyl-CoA_dh_N"/>
    <property type="match status" value="1"/>
</dbReference>
<evidence type="ECO:0000259" key="9">
    <source>
        <dbReference type="Pfam" id="PF02770"/>
    </source>
</evidence>
<keyword evidence="6 7" id="KW-0560">Oxidoreductase</keyword>
<dbReference type="InterPro" id="IPR006091">
    <property type="entry name" value="Acyl-CoA_Oxase/DH_mid-dom"/>
</dbReference>
<dbReference type="SUPFAM" id="SSF47203">
    <property type="entry name" value="Acyl-CoA dehydrogenase C-terminal domain-like"/>
    <property type="match status" value="1"/>
</dbReference>
<dbReference type="Pfam" id="PF00441">
    <property type="entry name" value="Acyl-CoA_dh_1"/>
    <property type="match status" value="1"/>
</dbReference>
<comment type="cofactor">
    <cofactor evidence="1 7">
        <name>FAD</name>
        <dbReference type="ChEBI" id="CHEBI:57692"/>
    </cofactor>
</comment>
<dbReference type="PROSITE" id="PS00073">
    <property type="entry name" value="ACYL_COA_DH_2"/>
    <property type="match status" value="1"/>
</dbReference>
<dbReference type="PATRIC" id="fig|317.174.peg.2316"/>
<dbReference type="InterPro" id="IPR009100">
    <property type="entry name" value="AcylCoA_DH/oxidase_NM_dom_sf"/>
</dbReference>
<evidence type="ECO:0000256" key="6">
    <source>
        <dbReference type="ARBA" id="ARBA00023002"/>
    </source>
</evidence>
<feature type="domain" description="Acyl-CoA dehydrogenase/oxidase C-terminal" evidence="8">
    <location>
        <begin position="238"/>
        <end position="386"/>
    </location>
</feature>
<evidence type="ECO:0000259" key="10">
    <source>
        <dbReference type="Pfam" id="PF02771"/>
    </source>
</evidence>
<sequence>MDFTLPDALTSLRDKTRTFIRDVVIPYEKDPRRTAHGPTDELRSELIAKALDAELLSPHVDTALGGLGLSHVGRAVVFEAAGYSMLGPMALNCAAPDEGNMHLMQAVATPAQQEQWLKPLAAGQTRSCFCMTEPAPGAGSDPSLLKTTAVNDGDDYIINGRKWLITGAEGAAFTIIMARTVVDGVDVGATMFLASLPNPGFRIERSLDSMDSSFTGGHSEVVLENLRVPKTDVLGEVGQGFRYAQVRLVPARLTHCMRWLGAAQRAQDIAVAYAHKREAFGQRIAAHEGIGFMLADNEIDLHTTRLSIWHTAWLLDQGERASAQSSMVKVHASEAIWRIVDRCVQVLGGMGVTADTEVERIFRDVRAFRIYDGPSEVHRWSIARRLGRDFQ</sequence>
<dbReference type="Gene3D" id="1.20.140.10">
    <property type="entry name" value="Butyryl-CoA Dehydrogenase, subunit A, domain 3"/>
    <property type="match status" value="1"/>
</dbReference>
<name>A0A085V8J2_PSESX</name>
<evidence type="ECO:0000313" key="11">
    <source>
        <dbReference type="EMBL" id="KFE51755.1"/>
    </source>
</evidence>
<evidence type="ECO:0000256" key="1">
    <source>
        <dbReference type="ARBA" id="ARBA00001974"/>
    </source>
</evidence>
<evidence type="ECO:0000256" key="5">
    <source>
        <dbReference type="ARBA" id="ARBA00022827"/>
    </source>
</evidence>
<gene>
    <name evidence="11" type="ORF">IV02_11280</name>
</gene>
<evidence type="ECO:0000313" key="12">
    <source>
        <dbReference type="Proteomes" id="UP000028643"/>
    </source>
</evidence>
<dbReference type="GO" id="GO:0005737">
    <property type="term" value="C:cytoplasm"/>
    <property type="evidence" value="ECO:0007669"/>
    <property type="project" value="TreeGrafter"/>
</dbReference>
<comment type="caution">
    <text evidence="11">The sequence shown here is derived from an EMBL/GenBank/DDBJ whole genome shotgun (WGS) entry which is preliminary data.</text>
</comment>
<dbReference type="AlphaFoldDB" id="A0A085V8J2"/>
<protein>
    <submittedName>
        <fullName evidence="11">Acyl-CoA dehydrogenase</fullName>
    </submittedName>
</protein>
<comment type="subunit">
    <text evidence="3">Homodimer.</text>
</comment>
<dbReference type="PANTHER" id="PTHR48083:SF13">
    <property type="entry name" value="ACYL-COA DEHYDROGENASE FAMILY MEMBER 11"/>
    <property type="match status" value="1"/>
</dbReference>
<dbReference type="FunFam" id="1.20.140.10:FF:000001">
    <property type="entry name" value="Acyl-CoA dehydrogenase"/>
    <property type="match status" value="1"/>
</dbReference>
<dbReference type="Pfam" id="PF02770">
    <property type="entry name" value="Acyl-CoA_dh_M"/>
    <property type="match status" value="1"/>
</dbReference>
<dbReference type="InterPro" id="IPR009075">
    <property type="entry name" value="AcylCo_DH/oxidase_C"/>
</dbReference>
<evidence type="ECO:0000256" key="7">
    <source>
        <dbReference type="RuleBase" id="RU362125"/>
    </source>
</evidence>
<reference evidence="11 12" key="1">
    <citation type="submission" date="2014-07" db="EMBL/GenBank/DDBJ databases">
        <title>Draft Genome Sequences of Environmental Pseudomonas syringae strains.</title>
        <authorList>
            <person name="Baltrus D.A."/>
            <person name="Berge O."/>
            <person name="Morris C."/>
        </authorList>
    </citation>
    <scope>NUCLEOTIDE SEQUENCE [LARGE SCALE GENOMIC DNA]</scope>
    <source>
        <strain evidence="11 12">CEB003</strain>
    </source>
</reference>
<dbReference type="InterPro" id="IPR037069">
    <property type="entry name" value="AcylCoA_DH/ox_N_sf"/>
</dbReference>
<organism evidence="11 12">
    <name type="scientific">Pseudomonas syringae</name>
    <dbReference type="NCBI Taxonomy" id="317"/>
    <lineage>
        <taxon>Bacteria</taxon>
        <taxon>Pseudomonadati</taxon>
        <taxon>Pseudomonadota</taxon>
        <taxon>Gammaproteobacteria</taxon>
        <taxon>Pseudomonadales</taxon>
        <taxon>Pseudomonadaceae</taxon>
        <taxon>Pseudomonas</taxon>
    </lineage>
</organism>
<feature type="domain" description="Acyl-CoA dehydrogenase/oxidase N-terminal" evidence="10">
    <location>
        <begin position="10"/>
        <end position="124"/>
    </location>
</feature>
<dbReference type="Gene3D" id="1.10.540.10">
    <property type="entry name" value="Acyl-CoA dehydrogenase/oxidase, N-terminal domain"/>
    <property type="match status" value="1"/>
</dbReference>
<dbReference type="EMBL" id="JPQT01000101">
    <property type="protein sequence ID" value="KFE51755.1"/>
    <property type="molecule type" value="Genomic_DNA"/>
</dbReference>
<dbReference type="RefSeq" id="WP_047574703.1">
    <property type="nucleotide sequence ID" value="NZ_JPQT01000101.1"/>
</dbReference>
<accession>A0A085V8J2</accession>
<dbReference type="GO" id="GO:0033539">
    <property type="term" value="P:fatty acid beta-oxidation using acyl-CoA dehydrogenase"/>
    <property type="evidence" value="ECO:0007669"/>
    <property type="project" value="TreeGrafter"/>
</dbReference>
<evidence type="ECO:0000256" key="2">
    <source>
        <dbReference type="ARBA" id="ARBA00009347"/>
    </source>
</evidence>
<proteinExistence type="inferred from homology"/>